<gene>
    <name evidence="2" type="ORF">G3I70_14220</name>
</gene>
<comment type="caution">
    <text evidence="2">The sequence shown here is derived from an EMBL/GenBank/DDBJ whole genome shotgun (WGS) entry which is preliminary data.</text>
</comment>
<dbReference type="RefSeq" id="WP_163056207.1">
    <property type="nucleotide sequence ID" value="NZ_JAAGLI010000349.1"/>
</dbReference>
<feature type="region of interest" description="Disordered" evidence="1">
    <location>
        <begin position="71"/>
        <end position="109"/>
    </location>
</feature>
<evidence type="ECO:0000313" key="2">
    <source>
        <dbReference type="EMBL" id="NEA23640.1"/>
    </source>
</evidence>
<evidence type="ECO:0000256" key="1">
    <source>
        <dbReference type="SAM" id="MobiDB-lite"/>
    </source>
</evidence>
<dbReference type="Proteomes" id="UP000475532">
    <property type="component" value="Unassembled WGS sequence"/>
</dbReference>
<name>A0A6L9QDZ4_9ACTN</name>
<feature type="compositionally biased region" description="Polar residues" evidence="1">
    <location>
        <begin position="88"/>
        <end position="97"/>
    </location>
</feature>
<evidence type="ECO:0000313" key="3">
    <source>
        <dbReference type="Proteomes" id="UP000475532"/>
    </source>
</evidence>
<reference evidence="2 3" key="1">
    <citation type="submission" date="2020-01" db="EMBL/GenBank/DDBJ databases">
        <title>Insect and environment-associated Actinomycetes.</title>
        <authorList>
            <person name="Currrie C."/>
            <person name="Chevrette M."/>
            <person name="Carlson C."/>
            <person name="Stubbendieck R."/>
            <person name="Wendt-Pienkowski E."/>
        </authorList>
    </citation>
    <scope>NUCLEOTIDE SEQUENCE [LARGE SCALE GENOMIC DNA]</scope>
    <source>
        <strain evidence="2 3">SID10258</strain>
    </source>
</reference>
<dbReference type="EMBL" id="JAAGLI010000349">
    <property type="protein sequence ID" value="NEA23640.1"/>
    <property type="molecule type" value="Genomic_DNA"/>
</dbReference>
<protein>
    <submittedName>
        <fullName evidence="2">Uncharacterized protein</fullName>
    </submittedName>
</protein>
<dbReference type="AlphaFoldDB" id="A0A6L9QDZ4"/>
<organism evidence="2 3">
    <name type="scientific">Actinomadura bangladeshensis</name>
    <dbReference type="NCBI Taxonomy" id="453573"/>
    <lineage>
        <taxon>Bacteria</taxon>
        <taxon>Bacillati</taxon>
        <taxon>Actinomycetota</taxon>
        <taxon>Actinomycetes</taxon>
        <taxon>Streptosporangiales</taxon>
        <taxon>Thermomonosporaceae</taxon>
        <taxon>Actinomadura</taxon>
    </lineage>
</organism>
<proteinExistence type="predicted"/>
<accession>A0A6L9QDZ4</accession>
<sequence>MRTWTASHPARMRSTAISWSISAVGPTCLIASSARSNSSTPQEISLQKIAPPQADGEALIATWVDMPSATSTPDYLPPIHTAEPESRTAATAHTNPHGTPEGRTAARHR</sequence>